<evidence type="ECO:0000313" key="1">
    <source>
        <dbReference type="EMBL" id="CAG8549561.1"/>
    </source>
</evidence>
<comment type="caution">
    <text evidence="1">The sequence shown here is derived from an EMBL/GenBank/DDBJ whole genome shotgun (WGS) entry which is preliminary data.</text>
</comment>
<reference evidence="1" key="1">
    <citation type="submission" date="2021-06" db="EMBL/GenBank/DDBJ databases">
        <authorList>
            <person name="Kallberg Y."/>
            <person name="Tangrot J."/>
            <person name="Rosling A."/>
        </authorList>
    </citation>
    <scope>NUCLEOTIDE SEQUENCE</scope>
    <source>
        <strain evidence="1">MA461A</strain>
    </source>
</reference>
<organism evidence="1 2">
    <name type="scientific">Racocetra persica</name>
    <dbReference type="NCBI Taxonomy" id="160502"/>
    <lineage>
        <taxon>Eukaryota</taxon>
        <taxon>Fungi</taxon>
        <taxon>Fungi incertae sedis</taxon>
        <taxon>Mucoromycota</taxon>
        <taxon>Glomeromycotina</taxon>
        <taxon>Glomeromycetes</taxon>
        <taxon>Diversisporales</taxon>
        <taxon>Gigasporaceae</taxon>
        <taxon>Racocetra</taxon>
    </lineage>
</organism>
<proteinExistence type="predicted"/>
<name>A0ACA9LXB1_9GLOM</name>
<evidence type="ECO:0000313" key="2">
    <source>
        <dbReference type="Proteomes" id="UP000789920"/>
    </source>
</evidence>
<dbReference type="EMBL" id="CAJVQC010005127">
    <property type="protein sequence ID" value="CAG8549561.1"/>
    <property type="molecule type" value="Genomic_DNA"/>
</dbReference>
<accession>A0ACA9LXB1</accession>
<dbReference type="Proteomes" id="UP000789920">
    <property type="component" value="Unassembled WGS sequence"/>
</dbReference>
<protein>
    <submittedName>
        <fullName evidence="1">26568_t:CDS:1</fullName>
    </submittedName>
</protein>
<sequence>MYKYCCYSKDGNWVNANIANQKGDYKTYNYADEVINDAKAASNIKDKAFEHYSRLVNADRTDSISLVKDKCYQNDKNSDKNSQKVLEWSWKAKEDRDCDDKIVIWITNLIKRNYFMNEVK</sequence>
<gene>
    <name evidence="1" type="ORF">RPERSI_LOCUS3898</name>
</gene>
<feature type="non-terminal residue" evidence="1">
    <location>
        <position position="120"/>
    </location>
</feature>
<keyword evidence="2" id="KW-1185">Reference proteome</keyword>